<protein>
    <recommendedName>
        <fullName evidence="5">tRNA pseudouridine synthase B</fullName>
        <ecNumber evidence="5">5.4.99.25</ecNumber>
    </recommendedName>
    <alternativeName>
        <fullName evidence="5">tRNA pseudouridine(55) synthase</fullName>
        <shortName evidence="5">Psi55 synthase</shortName>
    </alternativeName>
    <alternativeName>
        <fullName evidence="5">tRNA pseudouridylate synthase</fullName>
    </alternativeName>
    <alternativeName>
        <fullName evidence="5">tRNA-uridine isomerase</fullName>
    </alternativeName>
</protein>
<dbReference type="GO" id="GO:0160148">
    <property type="term" value="F:tRNA pseudouridine(55) synthase activity"/>
    <property type="evidence" value="ECO:0007669"/>
    <property type="project" value="UniProtKB-EC"/>
</dbReference>
<dbReference type="InterPro" id="IPR002501">
    <property type="entry name" value="PsdUridine_synth_N"/>
</dbReference>
<comment type="function">
    <text evidence="5">Responsible for synthesis of pseudouridine from uracil-55 in the psi GC loop of transfer RNAs.</text>
</comment>
<comment type="similarity">
    <text evidence="2 5">Belongs to the pseudouridine synthase TruB family. Type 1 subfamily.</text>
</comment>
<evidence type="ECO:0000259" key="6">
    <source>
        <dbReference type="Pfam" id="PF01509"/>
    </source>
</evidence>
<evidence type="ECO:0000313" key="8">
    <source>
        <dbReference type="Proteomes" id="UP000006810"/>
    </source>
</evidence>
<feature type="domain" description="Pseudouridine synthase II N-terminal" evidence="6">
    <location>
        <begin position="26"/>
        <end position="174"/>
    </location>
</feature>
<dbReference type="GO" id="GO:0003723">
    <property type="term" value="F:RNA binding"/>
    <property type="evidence" value="ECO:0007669"/>
    <property type="project" value="InterPro"/>
</dbReference>
<evidence type="ECO:0000256" key="4">
    <source>
        <dbReference type="ARBA" id="ARBA00023235"/>
    </source>
</evidence>
<dbReference type="EMBL" id="AP009608">
    <property type="protein sequence ID" value="BAH69625.1"/>
    <property type="molecule type" value="Genomic_DNA"/>
</dbReference>
<dbReference type="PATRIC" id="fig|496833.3.peg.788"/>
<comment type="catalytic activity">
    <reaction evidence="1 5">
        <text>uridine(55) in tRNA = pseudouridine(55) in tRNA</text>
        <dbReference type="Rhea" id="RHEA:42532"/>
        <dbReference type="Rhea" id="RHEA-COMP:10101"/>
        <dbReference type="Rhea" id="RHEA-COMP:10102"/>
        <dbReference type="ChEBI" id="CHEBI:65314"/>
        <dbReference type="ChEBI" id="CHEBI:65315"/>
        <dbReference type="EC" id="5.4.99.25"/>
    </reaction>
</comment>
<dbReference type="Proteomes" id="UP000006810">
    <property type="component" value="Chromosome"/>
</dbReference>
<dbReference type="InterPro" id="IPR020103">
    <property type="entry name" value="PsdUridine_synth_cat_dom_sf"/>
</dbReference>
<dbReference type="HOGENOM" id="CLU_032087_0_2_14"/>
<dbReference type="Pfam" id="PF01509">
    <property type="entry name" value="TruB_N"/>
    <property type="match status" value="1"/>
</dbReference>
<evidence type="ECO:0000313" key="7">
    <source>
        <dbReference type="EMBL" id="BAH69625.1"/>
    </source>
</evidence>
<dbReference type="HAMAP" id="MF_01080">
    <property type="entry name" value="TruB_bact"/>
    <property type="match status" value="1"/>
</dbReference>
<dbReference type="Gene3D" id="3.30.2350.10">
    <property type="entry name" value="Pseudouridine synthase"/>
    <property type="match status" value="1"/>
</dbReference>
<keyword evidence="3 5" id="KW-0819">tRNA processing</keyword>
<evidence type="ECO:0000256" key="5">
    <source>
        <dbReference type="HAMAP-Rule" id="MF_01080"/>
    </source>
</evidence>
<dbReference type="eggNOG" id="COG0130">
    <property type="taxonomic scope" value="Bacteria"/>
</dbReference>
<name>C4XEQ3_MYCFP</name>
<dbReference type="InterPro" id="IPR014780">
    <property type="entry name" value="tRNA_psdUridine_synth_TruB"/>
</dbReference>
<dbReference type="SUPFAM" id="SSF55120">
    <property type="entry name" value="Pseudouridine synthase"/>
    <property type="match status" value="1"/>
</dbReference>
<dbReference type="GO" id="GO:1990481">
    <property type="term" value="P:mRNA pseudouridine synthesis"/>
    <property type="evidence" value="ECO:0007669"/>
    <property type="project" value="TreeGrafter"/>
</dbReference>
<dbReference type="NCBIfam" id="TIGR00431">
    <property type="entry name" value="TruB"/>
    <property type="match status" value="1"/>
</dbReference>
<dbReference type="EC" id="5.4.99.25" evidence="5"/>
<dbReference type="GO" id="GO:0031119">
    <property type="term" value="P:tRNA pseudouridine synthesis"/>
    <property type="evidence" value="ECO:0007669"/>
    <property type="project" value="UniProtKB-UniRule"/>
</dbReference>
<dbReference type="PANTHER" id="PTHR13767:SF2">
    <property type="entry name" value="PSEUDOURIDYLATE SYNTHASE TRUB1"/>
    <property type="match status" value="1"/>
</dbReference>
<accession>C4XEQ3</accession>
<keyword evidence="4 5" id="KW-0413">Isomerase</keyword>
<proteinExistence type="inferred from homology"/>
<sequence length="287" mass="32967">MRRNMFYLIKKTKGISSFSCIKTFAKKMNIKKIGHSGTLDPLASGLLLCASEDDTKLIPYISHKSKTYISKIIFGKHTSTYDSEGEITNTSEVKIKEEDLEKINKWFLNQKSQIPPIYSAKKINGVRSYNLARNGQKVELNTQKIEVFNSKILNFDYQKQELTIELEVSFGTYIRSLANDVGIAFNTYSYMSELERIKIGKLALSNTKNEYEQIEINNLFDLDFYNATDSEIESLKKGQVINANKKLKDNKYLLINKTKDQNLILGILELKNNNLKVVKLFGNRLEE</sequence>
<dbReference type="AlphaFoldDB" id="C4XEQ3"/>
<dbReference type="KEGG" id="mfp:MBIO_0360"/>
<gene>
    <name evidence="5" type="primary">truB</name>
    <name evidence="7" type="ordered locus">MBIO_0360</name>
</gene>
<dbReference type="PANTHER" id="PTHR13767">
    <property type="entry name" value="TRNA-PSEUDOURIDINE SYNTHASE"/>
    <property type="match status" value="1"/>
</dbReference>
<evidence type="ECO:0000256" key="1">
    <source>
        <dbReference type="ARBA" id="ARBA00000385"/>
    </source>
</evidence>
<keyword evidence="8" id="KW-1185">Reference proteome</keyword>
<organism evidence="7 8">
    <name type="scientific">Mycoplasmopsis fermentans (strain ATCC 19989 / NBRC 14854 / NCTC 10117 / PG18)</name>
    <name type="common">Mycoplasma fermentans</name>
    <dbReference type="NCBI Taxonomy" id="496833"/>
    <lineage>
        <taxon>Bacteria</taxon>
        <taxon>Bacillati</taxon>
        <taxon>Mycoplasmatota</taxon>
        <taxon>Mycoplasmoidales</taxon>
        <taxon>Metamycoplasmataceae</taxon>
        <taxon>Mycoplasmopsis</taxon>
    </lineage>
</organism>
<evidence type="ECO:0000256" key="3">
    <source>
        <dbReference type="ARBA" id="ARBA00022694"/>
    </source>
</evidence>
<feature type="active site" description="Nucleophile" evidence="5">
    <location>
        <position position="40"/>
    </location>
</feature>
<reference evidence="7 8" key="1">
    <citation type="journal article" date="2009" name="Curr. Microbiol.">
        <title>Molecular cloning and expression of a novel cholinephosphotransferase involved in glycoglycerophospholipid biosynthesis of Mycoplasma fermentans.</title>
        <authorList>
            <person name="Ishida N."/>
            <person name="Irikura D."/>
            <person name="Matsuda K."/>
            <person name="Sato S."/>
            <person name="Asano K."/>
        </authorList>
    </citation>
    <scope>NUCLEOTIDE SEQUENCE [LARGE SCALE GENOMIC DNA]</scope>
    <source>
        <strain evidence="8">ATCC 19989 / NBRC 14854 / NCTC 10117 / PG18</strain>
    </source>
</reference>
<evidence type="ECO:0000256" key="2">
    <source>
        <dbReference type="ARBA" id="ARBA00005642"/>
    </source>
</evidence>